<evidence type="ECO:0000256" key="2">
    <source>
        <dbReference type="ARBA" id="ARBA00022694"/>
    </source>
</evidence>
<evidence type="ECO:0000256" key="4">
    <source>
        <dbReference type="SAM" id="MobiDB-lite"/>
    </source>
</evidence>
<feature type="compositionally biased region" description="Basic and acidic residues" evidence="4">
    <location>
        <begin position="27"/>
        <end position="42"/>
    </location>
</feature>
<dbReference type="InterPro" id="IPR012590">
    <property type="entry name" value="POPLD_dom"/>
</dbReference>
<protein>
    <submittedName>
        <fullName evidence="8">Ribonucleases P/MRP protein subunit pop1</fullName>
    </submittedName>
</protein>
<evidence type="ECO:0000313" key="8">
    <source>
        <dbReference type="EMBL" id="WPG97580.1"/>
    </source>
</evidence>
<reference evidence="8 9" key="1">
    <citation type="submission" date="2023-11" db="EMBL/GenBank/DDBJ databases">
        <title>An acidophilic fungus is an integral part of prey digestion in a carnivorous sundew plant.</title>
        <authorList>
            <person name="Tsai I.J."/>
        </authorList>
    </citation>
    <scope>NUCLEOTIDE SEQUENCE [LARGE SCALE GENOMIC DNA]</scope>
    <source>
        <strain evidence="8">169a</strain>
    </source>
</reference>
<accession>A0AAQ3M0H6</accession>
<dbReference type="EMBL" id="CP138580">
    <property type="protein sequence ID" value="WPG97580.1"/>
    <property type="molecule type" value="Genomic_DNA"/>
</dbReference>
<dbReference type="GO" id="GO:0005655">
    <property type="term" value="C:nucleolar ribonuclease P complex"/>
    <property type="evidence" value="ECO:0007669"/>
    <property type="project" value="InterPro"/>
</dbReference>
<evidence type="ECO:0000256" key="1">
    <source>
        <dbReference type="ARBA" id="ARBA00004123"/>
    </source>
</evidence>
<evidence type="ECO:0000313" key="9">
    <source>
        <dbReference type="Proteomes" id="UP001303373"/>
    </source>
</evidence>
<name>A0AAQ3M0H6_9PEZI</name>
<feature type="region of interest" description="Disordered" evidence="4">
    <location>
        <begin position="1"/>
        <end position="42"/>
    </location>
</feature>
<gene>
    <name evidence="8" type="ORF">R9X50_00035800</name>
</gene>
<feature type="compositionally biased region" description="Basic and acidic residues" evidence="4">
    <location>
        <begin position="174"/>
        <end position="184"/>
    </location>
</feature>
<dbReference type="InterPro" id="IPR009723">
    <property type="entry name" value="Pop1_N"/>
</dbReference>
<keyword evidence="3" id="KW-0539">Nucleus</keyword>
<dbReference type="PANTHER" id="PTHR22731">
    <property type="entry name" value="RIBONUCLEASES P/MRP PROTEIN SUBUNIT POP1"/>
    <property type="match status" value="1"/>
</dbReference>
<dbReference type="PANTHER" id="PTHR22731:SF3">
    <property type="entry name" value="RIBONUCLEASES P_MRP PROTEIN SUBUNIT POP1"/>
    <property type="match status" value="1"/>
</dbReference>
<feature type="domain" description="Pop1 N-terminal" evidence="5">
    <location>
        <begin position="65"/>
        <end position="289"/>
    </location>
</feature>
<evidence type="ECO:0000259" key="6">
    <source>
        <dbReference type="Pfam" id="PF08170"/>
    </source>
</evidence>
<dbReference type="Pfam" id="PF22770">
    <property type="entry name" value="POP1_C"/>
    <property type="match status" value="1"/>
</dbReference>
<evidence type="ECO:0000259" key="5">
    <source>
        <dbReference type="Pfam" id="PF06978"/>
    </source>
</evidence>
<dbReference type="InterPro" id="IPR055079">
    <property type="entry name" value="POP1_C"/>
</dbReference>
<sequence length="909" mass="102000">MEPKKPPAKAPPKTNKRKEPPNPGSKGNDKRPRLDHRTKQREARHIVTQTTIKAFKHGELDVDKFVKAREFEIRALEEGLNRSKKALNRRAFQQVPKDLRRRTASHNVKKVPKRLRKRAEKEMLEDNTPTVTSRRRKPTRHMRLRLETVKKLRALGSKRKAEKKATITDDPTETGERETATKDSLETSKKMVPFLGIRTRAAKVKKARLAQPPIPKVKFRKRQLHKSWLPTHMFHAKRAHMTPPSAPLWRFSIPMSPTIKSYRPTHRANTTRGAIAWDMSYISTIGLEGQEDSLISVLKGLRFGKANDVYLDSVYGPKGTKWRSGLRALESFVYERKGSCSLIAPVTVIWCALPGTDNSTALQKSKRKLLLRVHPSAFFMLWEEINRLAKVAKPQASVEDLRFEMGSIEVSGPGSTEALLGAMWPSGEANDSQAVPSSVERAWKALAGVHNPALLPAGALIGFDIQDPRLHHPPRTIKTPQTDAEHNKLLELVASWPVDSTQTFPAIFDRKARLAACAALPSQKSINRRKNLAKPGEYPEPSTKDPKIPVLLYVSSRPPLSGTCHHDRNRHQASWTVLLPWKCVSAAWYSIIYYPLSTGQQPRFGGLEQQRQLAFETGRPWFPADYPGTQAGWDWEITERKRRHDEWKRKPKAKRIAWDSVKLDNNRKGEVGPGWSCDWERLVMKSDEDVEMTDGLSIPETGKNHDTTAKADTTEKSLLTKKPPTLTHVPTFQAHPLLSSSIILPTSLTNGVITIRLSVFRGVPTACARIYRLPSDPAKKKEWLSLIPPNQPGSKNLKPRTRASKATLPRLPKDAPPHLLQQRLAASLLEPPRIGDDSYPACPGEEDLMGYVTTGNFNLGEGQGTGIGCLMLERARAAILNASTSYEGKLCVVRNAGNGIGRLARWDLN</sequence>
<dbReference type="GO" id="GO:0001682">
    <property type="term" value="P:tRNA 5'-leader removal"/>
    <property type="evidence" value="ECO:0007669"/>
    <property type="project" value="InterPro"/>
</dbReference>
<evidence type="ECO:0000256" key="3">
    <source>
        <dbReference type="ARBA" id="ARBA00023242"/>
    </source>
</evidence>
<dbReference type="Proteomes" id="UP001303373">
    <property type="component" value="Chromosome 1"/>
</dbReference>
<organism evidence="8 9">
    <name type="scientific">Acrodontium crateriforme</name>
    <dbReference type="NCBI Taxonomy" id="150365"/>
    <lineage>
        <taxon>Eukaryota</taxon>
        <taxon>Fungi</taxon>
        <taxon>Dikarya</taxon>
        <taxon>Ascomycota</taxon>
        <taxon>Pezizomycotina</taxon>
        <taxon>Dothideomycetes</taxon>
        <taxon>Dothideomycetidae</taxon>
        <taxon>Mycosphaerellales</taxon>
        <taxon>Teratosphaeriaceae</taxon>
        <taxon>Acrodontium</taxon>
    </lineage>
</organism>
<evidence type="ECO:0000259" key="7">
    <source>
        <dbReference type="Pfam" id="PF22770"/>
    </source>
</evidence>
<keyword evidence="9" id="KW-1185">Reference proteome</keyword>
<proteinExistence type="predicted"/>
<dbReference type="GO" id="GO:0000172">
    <property type="term" value="C:ribonuclease MRP complex"/>
    <property type="evidence" value="ECO:0007669"/>
    <property type="project" value="InterPro"/>
</dbReference>
<dbReference type="Pfam" id="PF06978">
    <property type="entry name" value="POP1_N"/>
    <property type="match status" value="1"/>
</dbReference>
<feature type="region of interest" description="Disordered" evidence="4">
    <location>
        <begin position="156"/>
        <end position="184"/>
    </location>
</feature>
<dbReference type="Pfam" id="PF08170">
    <property type="entry name" value="POPLD"/>
    <property type="match status" value="1"/>
</dbReference>
<dbReference type="AlphaFoldDB" id="A0AAQ3M0H6"/>
<dbReference type="InterPro" id="IPR039182">
    <property type="entry name" value="Pop1"/>
</dbReference>
<feature type="domain" description="POP1 C-terminal" evidence="7">
    <location>
        <begin position="753"/>
        <end position="908"/>
    </location>
</feature>
<keyword evidence="2" id="KW-0819">tRNA processing</keyword>
<comment type="subcellular location">
    <subcellularLocation>
        <location evidence="1">Nucleus</location>
    </subcellularLocation>
</comment>
<feature type="domain" description="POPLD" evidence="6">
    <location>
        <begin position="574"/>
        <end position="679"/>
    </location>
</feature>